<dbReference type="AlphaFoldDB" id="X7RYW7"/>
<feature type="transmembrane region" description="Helical" evidence="1">
    <location>
        <begin position="133"/>
        <end position="154"/>
    </location>
</feature>
<feature type="transmembrane region" description="Helical" evidence="1">
    <location>
        <begin position="90"/>
        <end position="121"/>
    </location>
</feature>
<dbReference type="Pfam" id="PF07158">
    <property type="entry name" value="MatC_N"/>
    <property type="match status" value="1"/>
</dbReference>
<feature type="transmembrane region" description="Helical" evidence="1">
    <location>
        <begin position="6"/>
        <end position="34"/>
    </location>
</feature>
<accession>X7RYW7</accession>
<keyword evidence="1" id="KW-1133">Transmembrane helix</keyword>
<feature type="transmembrane region" description="Helical" evidence="1">
    <location>
        <begin position="174"/>
        <end position="194"/>
    </location>
</feature>
<organism evidence="3">
    <name type="scientific">Fusobacterium nucleatum 13_3C</name>
    <dbReference type="NCBI Taxonomy" id="1357398"/>
    <lineage>
        <taxon>Bacteria</taxon>
        <taxon>Fusobacteriati</taxon>
        <taxon>Fusobacteriota</taxon>
        <taxon>Fusobacteriia</taxon>
        <taxon>Fusobacteriales</taxon>
        <taxon>Fusobacteriaceae</taxon>
        <taxon>Fusobacterium</taxon>
    </lineage>
</organism>
<feature type="transmembrane region" description="Helical" evidence="1">
    <location>
        <begin position="393"/>
        <end position="416"/>
    </location>
</feature>
<feature type="transmembrane region" description="Helical" evidence="1">
    <location>
        <begin position="46"/>
        <end position="70"/>
    </location>
</feature>
<keyword evidence="1" id="KW-0812">Transmembrane</keyword>
<gene>
    <name evidence="3" type="ORF">HMPREF2085_01536</name>
</gene>
<protein>
    <recommendedName>
        <fullName evidence="2">Dicarboxylate carrier MatC N-terminal domain-containing protein</fullName>
    </recommendedName>
</protein>
<comment type="caution">
    <text evidence="3">The sequence shown here is derived from an EMBL/GenBank/DDBJ whole genome shotgun (WGS) entry which is preliminary data.</text>
</comment>
<dbReference type="PATRIC" id="fig|1357398.3.peg.1518"/>
<keyword evidence="1" id="KW-0472">Membrane</keyword>
<dbReference type="EMBL" id="JAOZ01000012">
    <property type="protein sequence ID" value="ETZ25862.1"/>
    <property type="molecule type" value="Genomic_DNA"/>
</dbReference>
<evidence type="ECO:0000313" key="3">
    <source>
        <dbReference type="EMBL" id="ETZ25862.1"/>
    </source>
</evidence>
<feature type="transmembrane region" description="Helical" evidence="1">
    <location>
        <begin position="263"/>
        <end position="285"/>
    </location>
</feature>
<dbReference type="OrthoDB" id="88446at2"/>
<feature type="transmembrane region" description="Helical" evidence="1">
    <location>
        <begin position="306"/>
        <end position="329"/>
    </location>
</feature>
<feature type="domain" description="Dicarboxylate carrier MatC N-terminal" evidence="2">
    <location>
        <begin position="1"/>
        <end position="147"/>
    </location>
</feature>
<feature type="transmembrane region" description="Helical" evidence="1">
    <location>
        <begin position="349"/>
        <end position="372"/>
    </location>
</feature>
<dbReference type="InterPro" id="IPR009827">
    <property type="entry name" value="MatC_N"/>
</dbReference>
<sequence length="417" mass="44257">MELQIISLVFLIFAIVVGFIKKINVGLVALGVALPLSMIGKIEPKIIFSGFPSKLFLTLLGTMFFFSILQENKTLELLSKKVVLLVGKRAYLIPIIIYIISYLLSAAGPGAISVQSIMVILAVSLAIEMKISIILMGALSILGAVGGTTSPIALTGIIVADLTSNMEIPKVVDSVFLGVSLANFICAVVLYIFLKGYKIKIDVKTSDENLIFNKEQKISILSLLLLIITVVGFQYDVGLVSFLLALILILLKVGNEKTAIKKIPWGVLILILGVSVLMSVTKAMGGIDLLADILASMMNDTTASPIMGLTAGLMSWFSSANGVVFPTLIPTVTKIAADVGGNITATELIIAIVGGATVAGISPLSTGGSLILAAYSQETDSSEKEEQSLFAKLFITSFIVVIIITIFAFLGIFKIFS</sequence>
<proteinExistence type="predicted"/>
<evidence type="ECO:0000259" key="2">
    <source>
        <dbReference type="Pfam" id="PF07158"/>
    </source>
</evidence>
<name>X7RYW7_FUSNU</name>
<dbReference type="HOGENOM" id="CLU_052316_0_0_0"/>
<feature type="transmembrane region" description="Helical" evidence="1">
    <location>
        <begin position="223"/>
        <end position="251"/>
    </location>
</feature>
<reference evidence="3" key="1">
    <citation type="submission" date="2014-01" db="EMBL/GenBank/DDBJ databases">
        <title>The Genome Sequence of Fusobacterium nucleatum 13_3C.</title>
        <authorList>
            <consortium name="The Broad Institute Genomics Platform"/>
            <person name="Earl A."/>
            <person name="Allen-Vercoe E."/>
            <person name="Daigneault M."/>
            <person name="Young S.K."/>
            <person name="Zeng Q."/>
            <person name="Gargeya S."/>
            <person name="Fitzgerald M."/>
            <person name="Abouelleil A."/>
            <person name="Alvarado L."/>
            <person name="Chapman S.B."/>
            <person name="Gainer-Dewar J."/>
            <person name="Goldberg J."/>
            <person name="Griggs A."/>
            <person name="Gujja S."/>
            <person name="Hansen M."/>
            <person name="Howarth C."/>
            <person name="Imamovic A."/>
            <person name="Ireland A."/>
            <person name="Larimer J."/>
            <person name="McCowan C."/>
            <person name="Murphy C."/>
            <person name="Pearson M."/>
            <person name="Poon T.W."/>
            <person name="Priest M."/>
            <person name="Roberts A."/>
            <person name="Saif S."/>
            <person name="Shea T."/>
            <person name="Sykes S."/>
            <person name="Wortman J."/>
            <person name="Nusbaum C."/>
            <person name="Birren B."/>
        </authorList>
    </citation>
    <scope>NUCLEOTIDE SEQUENCE [LARGE SCALE GENOMIC DNA]</scope>
    <source>
        <strain evidence="3">13_3C</strain>
    </source>
</reference>
<evidence type="ECO:0000256" key="1">
    <source>
        <dbReference type="SAM" id="Phobius"/>
    </source>
</evidence>